<comment type="caution">
    <text evidence="2">The sequence shown here is derived from an EMBL/GenBank/DDBJ whole genome shotgun (WGS) entry which is preliminary data.</text>
</comment>
<dbReference type="Proteomes" id="UP000735302">
    <property type="component" value="Unassembled WGS sequence"/>
</dbReference>
<reference evidence="2 3" key="1">
    <citation type="journal article" date="2021" name="Elife">
        <title>Chloroplast acquisition without the gene transfer in kleptoplastic sea slugs, Plakobranchus ocellatus.</title>
        <authorList>
            <person name="Maeda T."/>
            <person name="Takahashi S."/>
            <person name="Yoshida T."/>
            <person name="Shimamura S."/>
            <person name="Takaki Y."/>
            <person name="Nagai Y."/>
            <person name="Toyoda A."/>
            <person name="Suzuki Y."/>
            <person name="Arimoto A."/>
            <person name="Ishii H."/>
            <person name="Satoh N."/>
            <person name="Nishiyama T."/>
            <person name="Hasebe M."/>
            <person name="Maruyama T."/>
            <person name="Minagawa J."/>
            <person name="Obokata J."/>
            <person name="Shigenobu S."/>
        </authorList>
    </citation>
    <scope>NUCLEOTIDE SEQUENCE [LARGE SCALE GENOMIC DNA]</scope>
</reference>
<keyword evidence="3" id="KW-1185">Reference proteome</keyword>
<protein>
    <submittedName>
        <fullName evidence="2">Uncharacterized protein</fullName>
    </submittedName>
</protein>
<accession>A0AAV4AUS3</accession>
<dbReference type="AlphaFoldDB" id="A0AAV4AUS3"/>
<proteinExistence type="predicted"/>
<evidence type="ECO:0000256" key="1">
    <source>
        <dbReference type="SAM" id="MobiDB-lite"/>
    </source>
</evidence>
<sequence length="91" mass="10936">MHKNSDGIENDAYAQEFPRNRERRICTRISTESRTTRMQNNLDEIENGAYAQEFPRNRERRHVHKNNVKHQKDRTRTTFRTFVICKCAPTN</sequence>
<evidence type="ECO:0000313" key="3">
    <source>
        <dbReference type="Proteomes" id="UP000735302"/>
    </source>
</evidence>
<feature type="region of interest" description="Disordered" evidence="1">
    <location>
        <begin position="1"/>
        <end position="20"/>
    </location>
</feature>
<name>A0AAV4AUS3_9GAST</name>
<dbReference type="EMBL" id="BLXT01004211">
    <property type="protein sequence ID" value="GFO10752.1"/>
    <property type="molecule type" value="Genomic_DNA"/>
</dbReference>
<gene>
    <name evidence="2" type="ORF">PoB_003725700</name>
</gene>
<organism evidence="2 3">
    <name type="scientific">Plakobranchus ocellatus</name>
    <dbReference type="NCBI Taxonomy" id="259542"/>
    <lineage>
        <taxon>Eukaryota</taxon>
        <taxon>Metazoa</taxon>
        <taxon>Spiralia</taxon>
        <taxon>Lophotrochozoa</taxon>
        <taxon>Mollusca</taxon>
        <taxon>Gastropoda</taxon>
        <taxon>Heterobranchia</taxon>
        <taxon>Euthyneura</taxon>
        <taxon>Panpulmonata</taxon>
        <taxon>Sacoglossa</taxon>
        <taxon>Placobranchoidea</taxon>
        <taxon>Plakobranchidae</taxon>
        <taxon>Plakobranchus</taxon>
    </lineage>
</organism>
<evidence type="ECO:0000313" key="2">
    <source>
        <dbReference type="EMBL" id="GFO10752.1"/>
    </source>
</evidence>